<keyword evidence="10 12" id="KW-0961">Cell wall biogenesis/degradation</keyword>
<keyword evidence="6 12" id="KW-0133">Cell shape</keyword>
<dbReference type="InterPro" id="IPR001182">
    <property type="entry name" value="FtsW/RodA"/>
</dbReference>
<organism evidence="14 18">
    <name type="scientific">Candidatus Hakubella thermalkaliphila</name>
    <dbReference type="NCBI Taxonomy" id="2754717"/>
    <lineage>
        <taxon>Bacteria</taxon>
        <taxon>Bacillati</taxon>
        <taxon>Actinomycetota</taxon>
        <taxon>Actinomycetota incertae sedis</taxon>
        <taxon>Candidatus Hakubellales</taxon>
        <taxon>Candidatus Hakubellaceae</taxon>
        <taxon>Candidatus Hakubella</taxon>
    </lineage>
</organism>
<feature type="transmembrane region" description="Helical" evidence="12">
    <location>
        <begin position="318"/>
        <end position="346"/>
    </location>
</feature>
<dbReference type="HAMAP" id="MF_02079">
    <property type="entry name" value="PGT_RodA"/>
    <property type="match status" value="1"/>
</dbReference>
<evidence type="ECO:0000313" key="14">
    <source>
        <dbReference type="EMBL" id="GFP27319.1"/>
    </source>
</evidence>
<feature type="transmembrane region" description="Helical" evidence="12">
    <location>
        <begin position="173"/>
        <end position="190"/>
    </location>
</feature>
<evidence type="ECO:0000313" key="17">
    <source>
        <dbReference type="Proteomes" id="UP000576480"/>
    </source>
</evidence>
<keyword evidence="5 12" id="KW-0812">Transmembrane</keyword>
<reference evidence="16 17" key="1">
    <citation type="journal article" date="2020" name="Front. Microbiol.">
        <title>Single-cell genomics of novel Actinobacteria with the Wood-Ljungdahl pathway discovered in a serpentinizing system.</title>
        <authorList>
            <person name="Merino N."/>
            <person name="Kawai M."/>
            <person name="Boyd E.S."/>
            <person name="Colman D.R."/>
            <person name="McGlynn S.E."/>
            <person name="Nealson K.H."/>
            <person name="Kurokawa K."/>
            <person name="Hongoh Y."/>
        </authorList>
    </citation>
    <scope>NUCLEOTIDE SEQUENCE [LARGE SCALE GENOMIC DNA]</scope>
    <source>
        <strain evidence="13 16">S25</strain>
        <strain evidence="14 18">S33</strain>
        <strain evidence="15 17">S43</strain>
    </source>
</reference>
<keyword evidence="8 12" id="KW-1133">Transmembrane helix</keyword>
<protein>
    <recommendedName>
        <fullName evidence="12">Peptidoglycan glycosyltransferase RodA</fullName>
        <shortName evidence="12">PGT</shortName>
        <ecNumber evidence="12">2.4.99.28</ecNumber>
    </recommendedName>
    <alternativeName>
        <fullName evidence="12">Cell elongation protein RodA</fullName>
    </alternativeName>
    <alternativeName>
        <fullName evidence="12">Cell wall polymerase</fullName>
    </alternativeName>
    <alternativeName>
        <fullName evidence="12">Peptidoglycan polymerase</fullName>
        <shortName evidence="12">PG polymerase</shortName>
    </alternativeName>
</protein>
<dbReference type="GO" id="GO:0015648">
    <property type="term" value="F:lipid-linked peptidoglycan transporter activity"/>
    <property type="evidence" value="ECO:0007669"/>
    <property type="project" value="TreeGrafter"/>
</dbReference>
<keyword evidence="3 12" id="KW-0328">Glycosyltransferase</keyword>
<feature type="transmembrane region" description="Helical" evidence="12">
    <location>
        <begin position="22"/>
        <end position="50"/>
    </location>
</feature>
<feature type="transmembrane region" description="Helical" evidence="12">
    <location>
        <begin position="149"/>
        <end position="167"/>
    </location>
</feature>
<dbReference type="GO" id="GO:0071555">
    <property type="term" value="P:cell wall organization"/>
    <property type="evidence" value="ECO:0007669"/>
    <property type="project" value="UniProtKB-KW"/>
</dbReference>
<dbReference type="EMBL" id="BLRY01000027">
    <property type="protein sequence ID" value="GFP27319.1"/>
    <property type="molecule type" value="Genomic_DNA"/>
</dbReference>
<evidence type="ECO:0000256" key="10">
    <source>
        <dbReference type="ARBA" id="ARBA00023316"/>
    </source>
</evidence>
<evidence type="ECO:0000313" key="18">
    <source>
        <dbReference type="Proteomes" id="UP000591948"/>
    </source>
</evidence>
<evidence type="ECO:0000313" key="13">
    <source>
        <dbReference type="EMBL" id="GFP24661.1"/>
    </source>
</evidence>
<dbReference type="AlphaFoldDB" id="A0A6V8P3Y4"/>
<dbReference type="EMBL" id="BLRX01000006">
    <property type="protein sequence ID" value="GFP24661.1"/>
    <property type="molecule type" value="Genomic_DNA"/>
</dbReference>
<keyword evidence="7 12" id="KW-0573">Peptidoglycan synthesis</keyword>
<dbReference type="InterPro" id="IPR011923">
    <property type="entry name" value="RodA/MrdB"/>
</dbReference>
<dbReference type="EC" id="2.4.99.28" evidence="12"/>
<dbReference type="GO" id="GO:0008955">
    <property type="term" value="F:peptidoglycan glycosyltransferase activity"/>
    <property type="evidence" value="ECO:0007669"/>
    <property type="project" value="UniProtKB-UniRule"/>
</dbReference>
<evidence type="ECO:0000256" key="7">
    <source>
        <dbReference type="ARBA" id="ARBA00022984"/>
    </source>
</evidence>
<evidence type="ECO:0000256" key="12">
    <source>
        <dbReference type="HAMAP-Rule" id="MF_02079"/>
    </source>
</evidence>
<dbReference type="RefSeq" id="WP_176229406.1">
    <property type="nucleotide sequence ID" value="NZ_BLRY01000027.1"/>
</dbReference>
<dbReference type="PROSITE" id="PS00428">
    <property type="entry name" value="FTSW_RODA_SPOVE"/>
    <property type="match status" value="1"/>
</dbReference>
<evidence type="ECO:0000256" key="8">
    <source>
        <dbReference type="ARBA" id="ARBA00022989"/>
    </source>
</evidence>
<proteinExistence type="inferred from homology"/>
<feature type="transmembrane region" description="Helical" evidence="12">
    <location>
        <begin position="88"/>
        <end position="105"/>
    </location>
</feature>
<feature type="transmembrane region" description="Helical" evidence="12">
    <location>
        <begin position="197"/>
        <end position="217"/>
    </location>
</feature>
<gene>
    <name evidence="12" type="primary">rodA</name>
    <name evidence="13" type="ORF">HKBW3S25_00099</name>
    <name evidence="14" type="ORF">HKBW3S33_00732</name>
    <name evidence="15" type="ORF">HKBW3S43_00464</name>
</gene>
<comment type="similarity">
    <text evidence="12">Belongs to the SEDS family. MrdB/RodA subfamily.</text>
</comment>
<dbReference type="PANTHER" id="PTHR30474">
    <property type="entry name" value="CELL CYCLE PROTEIN"/>
    <property type="match status" value="1"/>
</dbReference>
<dbReference type="Proteomes" id="UP000576480">
    <property type="component" value="Unassembled WGS sequence"/>
</dbReference>
<keyword evidence="18" id="KW-1185">Reference proteome</keyword>
<keyword evidence="4 12" id="KW-0808">Transferase</keyword>
<comment type="catalytic activity">
    <reaction evidence="11 12">
        <text>[GlcNAc-(1-&gt;4)-Mur2Ac(oyl-L-Ala-gamma-D-Glu-L-Lys-D-Ala-D-Ala)](n)-di-trans,octa-cis-undecaprenyl diphosphate + beta-D-GlcNAc-(1-&gt;4)-Mur2Ac(oyl-L-Ala-gamma-D-Glu-L-Lys-D-Ala-D-Ala)-di-trans,octa-cis-undecaprenyl diphosphate = [GlcNAc-(1-&gt;4)-Mur2Ac(oyl-L-Ala-gamma-D-Glu-L-Lys-D-Ala-D-Ala)](n+1)-di-trans,octa-cis-undecaprenyl diphosphate + di-trans,octa-cis-undecaprenyl diphosphate + H(+)</text>
        <dbReference type="Rhea" id="RHEA:23708"/>
        <dbReference type="Rhea" id="RHEA-COMP:9602"/>
        <dbReference type="Rhea" id="RHEA-COMP:9603"/>
        <dbReference type="ChEBI" id="CHEBI:15378"/>
        <dbReference type="ChEBI" id="CHEBI:58405"/>
        <dbReference type="ChEBI" id="CHEBI:60033"/>
        <dbReference type="ChEBI" id="CHEBI:78435"/>
        <dbReference type="EC" id="2.4.99.28"/>
    </reaction>
</comment>
<dbReference type="GO" id="GO:0008360">
    <property type="term" value="P:regulation of cell shape"/>
    <property type="evidence" value="ECO:0007669"/>
    <property type="project" value="UniProtKB-KW"/>
</dbReference>
<comment type="caution">
    <text evidence="14">The sequence shown here is derived from an EMBL/GenBank/DDBJ whole genome shotgun (WGS) entry which is preliminary data.</text>
</comment>
<dbReference type="NCBIfam" id="TIGR02210">
    <property type="entry name" value="rodA_shape"/>
    <property type="match status" value="1"/>
</dbReference>
<evidence type="ECO:0000256" key="11">
    <source>
        <dbReference type="ARBA" id="ARBA00049902"/>
    </source>
</evidence>
<dbReference type="GO" id="GO:0032153">
    <property type="term" value="C:cell division site"/>
    <property type="evidence" value="ECO:0007669"/>
    <property type="project" value="TreeGrafter"/>
</dbReference>
<dbReference type="GO" id="GO:0051301">
    <property type="term" value="P:cell division"/>
    <property type="evidence" value="ECO:0007669"/>
    <property type="project" value="InterPro"/>
</dbReference>
<evidence type="ECO:0000256" key="1">
    <source>
        <dbReference type="ARBA" id="ARBA00004141"/>
    </source>
</evidence>
<keyword evidence="2 12" id="KW-1003">Cell membrane</keyword>
<name>A0A6V8P3Y4_9ACTN</name>
<evidence type="ECO:0000313" key="16">
    <source>
        <dbReference type="Proteomes" id="UP000543224"/>
    </source>
</evidence>
<dbReference type="Proteomes" id="UP000591948">
    <property type="component" value="Unassembled WGS sequence"/>
</dbReference>
<sequence>MYETNHELRSGLGSPPKFSFDFVLPLASLLLGLYGALLIYSATGVGEFWLTQDPYFYLKRQILFLIVGLTLFFVVTIFNYAVLRGVWIWIYFLNLAGLSLVHFFGQEVHGSRSWLGWGGYGIQPSEFGKIVLIITLAAFLSNRKGESRSLKDVILSLIHVGIPIVLILREPDIGMSLVYLAILLGMMFVAGIRASYLIGFGIMGSAGVVAMVSLGLVKEHIVKRLIVFLNPAFDPLGAGYALDQSKIAIGSGELWGKGLFLGSQTHLNFVPEQHTDFIFSVLGEELGFMGALLLFLLYGLLIWRCLAVARKSRDLFGIYICVGVVSMLVFQIFINVGMAIGIMPIAGLPLPFLSYGGSSLISTLLGLGLVENVYIHRQTL</sequence>
<dbReference type="PANTHER" id="PTHR30474:SF1">
    <property type="entry name" value="PEPTIDOGLYCAN GLYCOSYLTRANSFERASE MRDB"/>
    <property type="match status" value="1"/>
</dbReference>
<dbReference type="UniPathway" id="UPA00219"/>
<dbReference type="GO" id="GO:0005886">
    <property type="term" value="C:plasma membrane"/>
    <property type="evidence" value="ECO:0007669"/>
    <property type="project" value="UniProtKB-SubCell"/>
</dbReference>
<dbReference type="EMBL" id="BLSB01000016">
    <property type="protein sequence ID" value="GFP34672.1"/>
    <property type="molecule type" value="Genomic_DNA"/>
</dbReference>
<keyword evidence="9 12" id="KW-0472">Membrane</keyword>
<evidence type="ECO:0000256" key="2">
    <source>
        <dbReference type="ARBA" id="ARBA00022475"/>
    </source>
</evidence>
<dbReference type="Pfam" id="PF01098">
    <property type="entry name" value="FTSW_RODA_SPOVE"/>
    <property type="match status" value="1"/>
</dbReference>
<comment type="pathway">
    <text evidence="12">Cell wall biogenesis; peptidoglycan biosynthesis.</text>
</comment>
<feature type="transmembrane region" description="Helical" evidence="12">
    <location>
        <begin position="352"/>
        <end position="375"/>
    </location>
</feature>
<evidence type="ECO:0000256" key="3">
    <source>
        <dbReference type="ARBA" id="ARBA00022676"/>
    </source>
</evidence>
<accession>A0A6V8P3Y4</accession>
<evidence type="ECO:0000256" key="4">
    <source>
        <dbReference type="ARBA" id="ARBA00022679"/>
    </source>
</evidence>
<dbReference type="InterPro" id="IPR018365">
    <property type="entry name" value="Cell_cycle_FtsW-rel_CS"/>
</dbReference>
<comment type="function">
    <text evidence="12">Peptidoglycan polymerase that is essential for cell wall elongation.</text>
</comment>
<feature type="transmembrane region" description="Helical" evidence="12">
    <location>
        <begin position="62"/>
        <end position="82"/>
    </location>
</feature>
<evidence type="ECO:0000256" key="5">
    <source>
        <dbReference type="ARBA" id="ARBA00022692"/>
    </source>
</evidence>
<dbReference type="GO" id="GO:0009252">
    <property type="term" value="P:peptidoglycan biosynthetic process"/>
    <property type="evidence" value="ECO:0007669"/>
    <property type="project" value="UniProtKB-UniRule"/>
</dbReference>
<comment type="subcellular location">
    <subcellularLocation>
        <location evidence="12">Cell membrane</location>
        <topology evidence="12">Multi-pass membrane protein</topology>
    </subcellularLocation>
    <subcellularLocation>
        <location evidence="1">Membrane</location>
        <topology evidence="1">Multi-pass membrane protein</topology>
    </subcellularLocation>
</comment>
<evidence type="ECO:0000256" key="9">
    <source>
        <dbReference type="ARBA" id="ARBA00023136"/>
    </source>
</evidence>
<feature type="transmembrane region" description="Helical" evidence="12">
    <location>
        <begin position="286"/>
        <end position="306"/>
    </location>
</feature>
<dbReference type="Proteomes" id="UP000543224">
    <property type="component" value="Unassembled WGS sequence"/>
</dbReference>
<evidence type="ECO:0000313" key="15">
    <source>
        <dbReference type="EMBL" id="GFP34672.1"/>
    </source>
</evidence>
<evidence type="ECO:0000256" key="6">
    <source>
        <dbReference type="ARBA" id="ARBA00022960"/>
    </source>
</evidence>